<feature type="compositionally biased region" description="Basic residues" evidence="1">
    <location>
        <begin position="86"/>
        <end position="101"/>
    </location>
</feature>
<evidence type="ECO:0000256" key="1">
    <source>
        <dbReference type="SAM" id="MobiDB-lite"/>
    </source>
</evidence>
<accession>A0A8D8ZBG0</accession>
<protein>
    <submittedName>
        <fullName evidence="2">Uncharacterized protein</fullName>
    </submittedName>
</protein>
<name>A0A8D8ZBG0_9HEMI</name>
<organism evidence="2">
    <name type="scientific">Cacopsylla melanoneura</name>
    <dbReference type="NCBI Taxonomy" id="428564"/>
    <lineage>
        <taxon>Eukaryota</taxon>
        <taxon>Metazoa</taxon>
        <taxon>Ecdysozoa</taxon>
        <taxon>Arthropoda</taxon>
        <taxon>Hexapoda</taxon>
        <taxon>Insecta</taxon>
        <taxon>Pterygota</taxon>
        <taxon>Neoptera</taxon>
        <taxon>Paraneoptera</taxon>
        <taxon>Hemiptera</taxon>
        <taxon>Sternorrhyncha</taxon>
        <taxon>Psylloidea</taxon>
        <taxon>Psyllidae</taxon>
        <taxon>Psyllinae</taxon>
        <taxon>Cacopsylla</taxon>
    </lineage>
</organism>
<sequence length="101" mass="12026">MSNDNTSRKIYLCAGTFKRDRKISYWTLKTDSREVSKIFIHGGIKKTQLDKTKGDCGEKKNSFFFVDDENFVHLKDKKETDYSTKQRNHLHFKSRRKETEN</sequence>
<reference evidence="2" key="1">
    <citation type="submission" date="2021-05" db="EMBL/GenBank/DDBJ databases">
        <authorList>
            <person name="Alioto T."/>
            <person name="Alioto T."/>
            <person name="Gomez Garrido J."/>
        </authorList>
    </citation>
    <scope>NUCLEOTIDE SEQUENCE</scope>
</reference>
<feature type="region of interest" description="Disordered" evidence="1">
    <location>
        <begin position="81"/>
        <end position="101"/>
    </location>
</feature>
<proteinExistence type="predicted"/>
<dbReference type="AlphaFoldDB" id="A0A8D8ZBG0"/>
<dbReference type="EMBL" id="HBUF01471937">
    <property type="protein sequence ID" value="CAG6744638.1"/>
    <property type="molecule type" value="Transcribed_RNA"/>
</dbReference>
<evidence type="ECO:0000313" key="2">
    <source>
        <dbReference type="EMBL" id="CAG6744638.1"/>
    </source>
</evidence>